<feature type="region of interest" description="Disordered" evidence="1">
    <location>
        <begin position="536"/>
        <end position="675"/>
    </location>
</feature>
<feature type="compositionally biased region" description="Basic and acidic residues" evidence="1">
    <location>
        <begin position="177"/>
        <end position="188"/>
    </location>
</feature>
<evidence type="ECO:0000313" key="2">
    <source>
        <dbReference type="EMBL" id="KAJ8464889.1"/>
    </source>
</evidence>
<dbReference type="PANTHER" id="PTHR34367:SF1">
    <property type="entry name" value="OS04G0528600 PROTEIN"/>
    <property type="match status" value="1"/>
</dbReference>
<name>A0AAV8Q7M2_ENSVE</name>
<keyword evidence="3" id="KW-1185">Reference proteome</keyword>
<feature type="compositionally biased region" description="Basic residues" evidence="1">
    <location>
        <begin position="1"/>
        <end position="10"/>
    </location>
</feature>
<comment type="caution">
    <text evidence="2">The sequence shown here is derived from an EMBL/GenBank/DDBJ whole genome shotgun (WGS) entry which is preliminary data.</text>
</comment>
<gene>
    <name evidence="2" type="ORF">OPV22_027441</name>
</gene>
<feature type="compositionally biased region" description="Polar residues" evidence="1">
    <location>
        <begin position="544"/>
        <end position="575"/>
    </location>
</feature>
<feature type="compositionally biased region" description="Basic and acidic residues" evidence="1">
    <location>
        <begin position="56"/>
        <end position="79"/>
    </location>
</feature>
<feature type="compositionally biased region" description="Low complexity" evidence="1">
    <location>
        <begin position="618"/>
        <end position="627"/>
    </location>
</feature>
<proteinExistence type="predicted"/>
<dbReference type="EMBL" id="JAQQAF010000008">
    <property type="protein sequence ID" value="KAJ8464889.1"/>
    <property type="molecule type" value="Genomic_DNA"/>
</dbReference>
<feature type="region of interest" description="Disordered" evidence="1">
    <location>
        <begin position="51"/>
        <end position="83"/>
    </location>
</feature>
<evidence type="ECO:0008006" key="4">
    <source>
        <dbReference type="Google" id="ProtNLM"/>
    </source>
</evidence>
<protein>
    <recommendedName>
        <fullName evidence="4">DUF4005 domain-containing protein</fullName>
    </recommendedName>
</protein>
<feature type="compositionally biased region" description="Low complexity" evidence="1">
    <location>
        <begin position="251"/>
        <end position="265"/>
    </location>
</feature>
<dbReference type="PANTHER" id="PTHR34367">
    <property type="entry name" value="OS02G0734667 PROTEIN"/>
    <property type="match status" value="1"/>
</dbReference>
<feature type="compositionally biased region" description="Basic and acidic residues" evidence="1">
    <location>
        <begin position="145"/>
        <end position="167"/>
    </location>
</feature>
<dbReference type="Proteomes" id="UP001222027">
    <property type="component" value="Unassembled WGS sequence"/>
</dbReference>
<organism evidence="2 3">
    <name type="scientific">Ensete ventricosum</name>
    <name type="common">Abyssinian banana</name>
    <name type="synonym">Musa ensete</name>
    <dbReference type="NCBI Taxonomy" id="4639"/>
    <lineage>
        <taxon>Eukaryota</taxon>
        <taxon>Viridiplantae</taxon>
        <taxon>Streptophyta</taxon>
        <taxon>Embryophyta</taxon>
        <taxon>Tracheophyta</taxon>
        <taxon>Spermatophyta</taxon>
        <taxon>Magnoliopsida</taxon>
        <taxon>Liliopsida</taxon>
        <taxon>Zingiberales</taxon>
        <taxon>Musaceae</taxon>
        <taxon>Ensete</taxon>
    </lineage>
</organism>
<dbReference type="InterPro" id="IPR040412">
    <property type="entry name" value="At1g65710-like"/>
</dbReference>
<dbReference type="AlphaFoldDB" id="A0AAV8Q7M2"/>
<feature type="compositionally biased region" description="Polar residues" evidence="1">
    <location>
        <begin position="335"/>
        <end position="358"/>
    </location>
</feature>
<accession>A0AAV8Q7M2</accession>
<feature type="region of interest" description="Disordered" evidence="1">
    <location>
        <begin position="116"/>
        <end position="371"/>
    </location>
</feature>
<feature type="region of interest" description="Disordered" evidence="1">
    <location>
        <begin position="1"/>
        <end position="32"/>
    </location>
</feature>
<evidence type="ECO:0000313" key="3">
    <source>
        <dbReference type="Proteomes" id="UP001222027"/>
    </source>
</evidence>
<reference evidence="2 3" key="1">
    <citation type="submission" date="2022-12" db="EMBL/GenBank/DDBJ databases">
        <title>Chromosome-scale assembly of the Ensete ventricosum genome.</title>
        <authorList>
            <person name="Dussert Y."/>
            <person name="Stocks J."/>
            <person name="Wendawek A."/>
            <person name="Woldeyes F."/>
            <person name="Nichols R.A."/>
            <person name="Borrell J.S."/>
        </authorList>
    </citation>
    <scope>NUCLEOTIDE SEQUENCE [LARGE SCALE GENOMIC DNA]</scope>
    <source>
        <strain evidence="3">cv. Maze</strain>
        <tissue evidence="2">Seeds</tissue>
    </source>
</reference>
<sequence length="675" mass="73094">MGLCLSKKKAVSPPRRTPTSCGAPNDKKVEKPSQRVVEATAEKKQVFVVAHNAKKSAAEDDKEKKRGETPTKKAGKEVETNGAGGVVVVPAVEEFRPVAAVRTSSCTKEELDAILIQCGRLSRSSSGKVSDETGIGHRKYSGSKRSYDFDNEKKGDEEEGEWGEKPASRPSPRRRTPSRERSGSRERGSGGGGRRVSRSPGRRSEVPASSGTPNDRSKPPAKMVAVPAREKGRGVSPAASNKRGGEVGALRSASPRSRSPANATPISNENAAYSVPPPNQPQSLSRSSSRKAEQSPFRRNPMAEIDENALRANQHASIDNKIQKNKEGEERIRKLSQSHTQKTSENSVRAYKSSSQRNGAAAEFTSATRSNDVQVMSCREKGQEMEAAVAEEAIAKASSKVTESPNLEVESHNLKTISGTRSSRDLDHASELNQEAFLNPNSSYASSLLEDIHNYQQQHPKASFSLPACVSKACSILEAVADLNSTLSENNGSLNGRHQRRGSASKVPFVESEIVVKDDLLEPSLHKYVTVRDMRRSDVEPQESAGSNSFMGQPWSSGWEPNSGDSTDRYQNSRSIDGEEVEEEEANQSPVSHGSRYHQQPVPEVLREPEIRGRRSRGVSGNSSNHRSPAKSSKNSKRELHHRAQLHRTGSGDTGGGKPGSNRPYSLPSAAASSS</sequence>
<evidence type="ECO:0000256" key="1">
    <source>
        <dbReference type="SAM" id="MobiDB-lite"/>
    </source>
</evidence>
<feature type="compositionally biased region" description="Basic and acidic residues" evidence="1">
    <location>
        <begin position="321"/>
        <end position="333"/>
    </location>
</feature>